<feature type="domain" description="Pyridoxamine 5'-phosphate oxidase N-terminal" evidence="2">
    <location>
        <begin position="48"/>
        <end position="152"/>
    </location>
</feature>
<protein>
    <submittedName>
        <fullName evidence="3">Pyridoxamine 5'-phosphate oxidase family protein</fullName>
    </submittedName>
</protein>
<evidence type="ECO:0000313" key="4">
    <source>
        <dbReference type="Proteomes" id="UP001500466"/>
    </source>
</evidence>
<evidence type="ECO:0000256" key="1">
    <source>
        <dbReference type="SAM" id="Coils"/>
    </source>
</evidence>
<sequence>MTGRYARIAFTPDVQRHQERHGSRGPYARMAEAAAPVPDPIGPDEAHFVGERDSFYMATVSETGWPYIQHRGGPEGFLKVLDPHTLAFADFRGNRQYISRGNLDHDDRVALFLMDYANAARMKVFGRARVVEAADDPDLMSRLAMPGYPAKVERAVLIDVEAYDWNCRQHIPQLLPRDAVEYTIRKLHDRVTELEARNGELTAQVTELRRGGGRPTG</sequence>
<dbReference type="Pfam" id="PF01243">
    <property type="entry name" value="PNPOx_N"/>
    <property type="match status" value="1"/>
</dbReference>
<dbReference type="Proteomes" id="UP001500466">
    <property type="component" value="Unassembled WGS sequence"/>
</dbReference>
<organism evidence="3 4">
    <name type="scientific">Yinghuangia aomiensis</name>
    <dbReference type="NCBI Taxonomy" id="676205"/>
    <lineage>
        <taxon>Bacteria</taxon>
        <taxon>Bacillati</taxon>
        <taxon>Actinomycetota</taxon>
        <taxon>Actinomycetes</taxon>
        <taxon>Kitasatosporales</taxon>
        <taxon>Streptomycetaceae</taxon>
        <taxon>Yinghuangia</taxon>
    </lineage>
</organism>
<name>A0ABP9HY07_9ACTN</name>
<feature type="coiled-coil region" evidence="1">
    <location>
        <begin position="184"/>
        <end position="211"/>
    </location>
</feature>
<proteinExistence type="predicted"/>
<accession>A0ABP9HY07</accession>
<reference evidence="4" key="1">
    <citation type="journal article" date="2019" name="Int. J. Syst. Evol. Microbiol.">
        <title>The Global Catalogue of Microorganisms (GCM) 10K type strain sequencing project: providing services to taxonomists for standard genome sequencing and annotation.</title>
        <authorList>
            <consortium name="The Broad Institute Genomics Platform"/>
            <consortium name="The Broad Institute Genome Sequencing Center for Infectious Disease"/>
            <person name="Wu L."/>
            <person name="Ma J."/>
        </authorList>
    </citation>
    <scope>NUCLEOTIDE SEQUENCE [LARGE SCALE GENOMIC DNA]</scope>
    <source>
        <strain evidence="4">JCM 17986</strain>
    </source>
</reference>
<dbReference type="EMBL" id="BAABHS010000024">
    <property type="protein sequence ID" value="GAA4982065.1"/>
    <property type="molecule type" value="Genomic_DNA"/>
</dbReference>
<gene>
    <name evidence="3" type="ORF">GCM10023205_59300</name>
</gene>
<dbReference type="RefSeq" id="WP_345678800.1">
    <property type="nucleotide sequence ID" value="NZ_BAABHS010000024.1"/>
</dbReference>
<keyword evidence="1" id="KW-0175">Coiled coil</keyword>
<dbReference type="Gene3D" id="2.30.110.10">
    <property type="entry name" value="Electron Transport, Fmn-binding Protein, Chain A"/>
    <property type="match status" value="1"/>
</dbReference>
<evidence type="ECO:0000313" key="3">
    <source>
        <dbReference type="EMBL" id="GAA4982065.1"/>
    </source>
</evidence>
<keyword evidence="4" id="KW-1185">Reference proteome</keyword>
<dbReference type="PANTHER" id="PTHR42815:SF2">
    <property type="entry name" value="FAD-BINDING, PUTATIVE (AFU_ORTHOLOGUE AFUA_6G07600)-RELATED"/>
    <property type="match status" value="1"/>
</dbReference>
<evidence type="ECO:0000259" key="2">
    <source>
        <dbReference type="Pfam" id="PF01243"/>
    </source>
</evidence>
<dbReference type="SUPFAM" id="SSF50475">
    <property type="entry name" value="FMN-binding split barrel"/>
    <property type="match status" value="1"/>
</dbReference>
<comment type="caution">
    <text evidence="3">The sequence shown here is derived from an EMBL/GenBank/DDBJ whole genome shotgun (WGS) entry which is preliminary data.</text>
</comment>
<dbReference type="InterPro" id="IPR011576">
    <property type="entry name" value="Pyridox_Oxase_N"/>
</dbReference>
<dbReference type="InterPro" id="IPR012349">
    <property type="entry name" value="Split_barrel_FMN-bd"/>
</dbReference>
<dbReference type="PANTHER" id="PTHR42815">
    <property type="entry name" value="FAD-BINDING, PUTATIVE (AFU_ORTHOLOGUE AFUA_6G07600)-RELATED"/>
    <property type="match status" value="1"/>
</dbReference>